<organism evidence="3 4">
    <name type="scientific">Pisum sativum</name>
    <name type="common">Garden pea</name>
    <name type="synonym">Lathyrus oleraceus</name>
    <dbReference type="NCBI Taxonomy" id="3888"/>
    <lineage>
        <taxon>Eukaryota</taxon>
        <taxon>Viridiplantae</taxon>
        <taxon>Streptophyta</taxon>
        <taxon>Embryophyta</taxon>
        <taxon>Tracheophyta</taxon>
        <taxon>Spermatophyta</taxon>
        <taxon>Magnoliopsida</taxon>
        <taxon>eudicotyledons</taxon>
        <taxon>Gunneridae</taxon>
        <taxon>Pentapetalae</taxon>
        <taxon>rosids</taxon>
        <taxon>fabids</taxon>
        <taxon>Fabales</taxon>
        <taxon>Fabaceae</taxon>
        <taxon>Papilionoideae</taxon>
        <taxon>50 kb inversion clade</taxon>
        <taxon>NPAAA clade</taxon>
        <taxon>Hologalegina</taxon>
        <taxon>IRL clade</taxon>
        <taxon>Fabeae</taxon>
        <taxon>Lathyrus</taxon>
    </lineage>
</organism>
<reference evidence="3 4" key="1">
    <citation type="journal article" date="2022" name="Nat. Genet.">
        <title>Improved pea reference genome and pan-genome highlight genomic features and evolutionary characteristics.</title>
        <authorList>
            <person name="Yang T."/>
            <person name="Liu R."/>
            <person name="Luo Y."/>
            <person name="Hu S."/>
            <person name="Wang D."/>
            <person name="Wang C."/>
            <person name="Pandey M.K."/>
            <person name="Ge S."/>
            <person name="Xu Q."/>
            <person name="Li N."/>
            <person name="Li G."/>
            <person name="Huang Y."/>
            <person name="Saxena R.K."/>
            <person name="Ji Y."/>
            <person name="Li M."/>
            <person name="Yan X."/>
            <person name="He Y."/>
            <person name="Liu Y."/>
            <person name="Wang X."/>
            <person name="Xiang C."/>
            <person name="Varshney R.K."/>
            <person name="Ding H."/>
            <person name="Gao S."/>
            <person name="Zong X."/>
        </authorList>
    </citation>
    <scope>NUCLEOTIDE SEQUENCE [LARGE SCALE GENOMIC DNA]</scope>
    <source>
        <strain evidence="3 4">cv. Zhongwan 6</strain>
    </source>
</reference>
<gene>
    <name evidence="3" type="ORF">KIW84_065828</name>
</gene>
<keyword evidence="4" id="KW-1185">Reference proteome</keyword>
<dbReference type="InterPro" id="IPR016024">
    <property type="entry name" value="ARM-type_fold"/>
</dbReference>
<dbReference type="GO" id="GO:0060090">
    <property type="term" value="F:molecular adaptor activity"/>
    <property type="evidence" value="ECO:0007669"/>
    <property type="project" value="TreeGrafter"/>
</dbReference>
<evidence type="ECO:0000313" key="3">
    <source>
        <dbReference type="EMBL" id="KAI5401130.1"/>
    </source>
</evidence>
<dbReference type="AlphaFoldDB" id="A0A9D4WFS6"/>
<dbReference type="Gramene" id="Psat06G0582800-T1">
    <property type="protein sequence ID" value="KAI5401130.1"/>
    <property type="gene ID" value="KIW84_065828"/>
</dbReference>
<dbReference type="GO" id="GO:0005634">
    <property type="term" value="C:nucleus"/>
    <property type="evidence" value="ECO:0007669"/>
    <property type="project" value="TreeGrafter"/>
</dbReference>
<accession>A0A9D4WFS6</accession>
<proteinExistence type="predicted"/>
<dbReference type="InterPro" id="IPR011989">
    <property type="entry name" value="ARM-like"/>
</dbReference>
<keyword evidence="1" id="KW-0677">Repeat</keyword>
<dbReference type="Pfam" id="PF23702">
    <property type="entry name" value="ARM_ECM29"/>
    <property type="match status" value="1"/>
</dbReference>
<dbReference type="InterPro" id="IPR055444">
    <property type="entry name" value="ARM_ECM29"/>
</dbReference>
<dbReference type="Gene3D" id="1.25.10.10">
    <property type="entry name" value="Leucine-rich Repeat Variant"/>
    <property type="match status" value="2"/>
</dbReference>
<dbReference type="EMBL" id="JAMSHJ010000006">
    <property type="protein sequence ID" value="KAI5401130.1"/>
    <property type="molecule type" value="Genomic_DNA"/>
</dbReference>
<dbReference type="GO" id="GO:0005737">
    <property type="term" value="C:cytoplasm"/>
    <property type="evidence" value="ECO:0007669"/>
    <property type="project" value="TreeGrafter"/>
</dbReference>
<evidence type="ECO:0000313" key="4">
    <source>
        <dbReference type="Proteomes" id="UP001058974"/>
    </source>
</evidence>
<dbReference type="PANTHER" id="PTHR23346">
    <property type="entry name" value="TRANSLATIONAL ACTIVATOR GCN1-RELATED"/>
    <property type="match status" value="1"/>
</dbReference>
<dbReference type="SUPFAM" id="SSF48371">
    <property type="entry name" value="ARM repeat"/>
    <property type="match status" value="1"/>
</dbReference>
<comment type="caution">
    <text evidence="3">The sequence shown here is derived from an EMBL/GenBank/DDBJ whole genome shotgun (WGS) entry which is preliminary data.</text>
</comment>
<sequence length="501" mass="55208">MSFEGSVELHVTSSKALLIIGSHMPEVVASHYALKVSWLKQLLLNHVDWDTRESIACLLGIVSSALPLPATSDVISELTSIFSQTHKPRFETQHGALCAIGYITADYLSRALMPEIFLRKTLRCLVDVVNLETSALAAVAMQALGHIGLRISLPQLEGSNSDGILILLYDKLSKFLLSDDVKAIQKIVISIGHICVKESSSSHIDMALNLIFSLCRSKAEDVLFAAGEALSFLWGSVPVSDDTILRTNFTSLSTASNFLMGDLNSAESKQFPNGQSEHSEGYHASARDAIMKKLFDELLYSSRKEERCAGTVWLVSLTKYCGNHPTIQKMLLEIQEAFSHLLGEQNELTQELASQGMSIVQTEKSKLVEDSEVFQDGSLGETASGGKLNTYKELCSLANEMGHPDLIYKFMDLANHQASLNSKRAAAFGFSKIAKQAGDALKPHLRSLIPRLVRYQYDPDKNIQDAMVHIWKSLVADLKKTIDEHLDLIIDDLLVQCGSRL</sequence>
<dbReference type="PANTHER" id="PTHR23346:SF19">
    <property type="entry name" value="PROTEASOME ADAPTER AND SCAFFOLD PROTEIN ECM29"/>
    <property type="match status" value="1"/>
</dbReference>
<feature type="domain" description="ECM29 ARM-like repeats" evidence="2">
    <location>
        <begin position="16"/>
        <end position="111"/>
    </location>
</feature>
<evidence type="ECO:0000256" key="1">
    <source>
        <dbReference type="ARBA" id="ARBA00022737"/>
    </source>
</evidence>
<evidence type="ECO:0000259" key="2">
    <source>
        <dbReference type="Pfam" id="PF23702"/>
    </source>
</evidence>
<dbReference type="Proteomes" id="UP001058974">
    <property type="component" value="Chromosome 6"/>
</dbReference>
<protein>
    <recommendedName>
        <fullName evidence="2">ECM29 ARM-like repeats domain-containing protein</fullName>
    </recommendedName>
</protein>
<dbReference type="GO" id="GO:0036503">
    <property type="term" value="P:ERAD pathway"/>
    <property type="evidence" value="ECO:0007669"/>
    <property type="project" value="TreeGrafter"/>
</dbReference>
<name>A0A9D4WFS6_PEA</name>